<dbReference type="Proteomes" id="UP000324800">
    <property type="component" value="Unassembled WGS sequence"/>
</dbReference>
<reference evidence="1 2" key="1">
    <citation type="submission" date="2019-03" db="EMBL/GenBank/DDBJ databases">
        <title>Single cell metagenomics reveals metabolic interactions within the superorganism composed of flagellate Streblomastix strix and complex community of Bacteroidetes bacteria on its surface.</title>
        <authorList>
            <person name="Treitli S.C."/>
            <person name="Kolisko M."/>
            <person name="Husnik F."/>
            <person name="Keeling P."/>
            <person name="Hampl V."/>
        </authorList>
    </citation>
    <scope>NUCLEOTIDE SEQUENCE [LARGE SCALE GENOMIC DNA]</scope>
    <source>
        <strain evidence="1">ST1C</strain>
    </source>
</reference>
<comment type="caution">
    <text evidence="1">The sequence shown here is derived from an EMBL/GenBank/DDBJ whole genome shotgun (WGS) entry which is preliminary data.</text>
</comment>
<dbReference type="EMBL" id="SNRW01030747">
    <property type="protein sequence ID" value="KAA6357856.1"/>
    <property type="molecule type" value="Genomic_DNA"/>
</dbReference>
<protein>
    <submittedName>
        <fullName evidence="1">Uncharacterized protein</fullName>
    </submittedName>
</protein>
<proteinExistence type="predicted"/>
<accession>A0A5J4TH98</accession>
<feature type="non-terminal residue" evidence="1">
    <location>
        <position position="1"/>
    </location>
</feature>
<organism evidence="1 2">
    <name type="scientific">Streblomastix strix</name>
    <dbReference type="NCBI Taxonomy" id="222440"/>
    <lineage>
        <taxon>Eukaryota</taxon>
        <taxon>Metamonada</taxon>
        <taxon>Preaxostyla</taxon>
        <taxon>Oxymonadida</taxon>
        <taxon>Streblomastigidae</taxon>
        <taxon>Streblomastix</taxon>
    </lineage>
</organism>
<sequence>TSTKYLVCKARHGLATLRCLMECRYRNFLVLSSLCVHAVASRETLTTTELELRANCGYSTLFRQDYVGVLQPESAKAFFVQGRVWGLFEPGRQVCLSSAGPGWQQSADAQNMYKMLHTQALKPRDGFLLIQRTEKLPLFNWEPGEEDALRQIISLAPPIRLPEDVVSVISRKRSLQVKAQDYSISMFGQKVFNQVWLGITVLNCGQLEDRVELRTLKGMEIYAEIERMREAALKSQSARVSTEQGRLRLQSIQDNIKNSSTQLN</sequence>
<evidence type="ECO:0000313" key="1">
    <source>
        <dbReference type="EMBL" id="KAA6357856.1"/>
    </source>
</evidence>
<evidence type="ECO:0000313" key="2">
    <source>
        <dbReference type="Proteomes" id="UP000324800"/>
    </source>
</evidence>
<dbReference type="AlphaFoldDB" id="A0A5J4TH98"/>
<name>A0A5J4TH98_9EUKA</name>
<gene>
    <name evidence="1" type="ORF">EZS28_046617</name>
</gene>